<gene>
    <name evidence="1" type="ORF">O0I10_003717</name>
</gene>
<dbReference type="EMBL" id="JARTCD010000012">
    <property type="protein sequence ID" value="KAJ8660669.1"/>
    <property type="molecule type" value="Genomic_DNA"/>
</dbReference>
<sequence length="67" mass="7759">MTDEKDKALKAHQSIIDPFPIMFNAMISLQQQSIFKPIYYYLWGVKEAVDIAHRIVSERKAYLKASA</sequence>
<protein>
    <submittedName>
        <fullName evidence="1">Uncharacterized protein</fullName>
    </submittedName>
</protein>
<proteinExistence type="predicted"/>
<evidence type="ECO:0000313" key="1">
    <source>
        <dbReference type="EMBL" id="KAJ8660669.1"/>
    </source>
</evidence>
<dbReference type="Proteomes" id="UP001234581">
    <property type="component" value="Unassembled WGS sequence"/>
</dbReference>
<organism evidence="1 2">
    <name type="scientific">Lichtheimia ornata</name>
    <dbReference type="NCBI Taxonomy" id="688661"/>
    <lineage>
        <taxon>Eukaryota</taxon>
        <taxon>Fungi</taxon>
        <taxon>Fungi incertae sedis</taxon>
        <taxon>Mucoromycota</taxon>
        <taxon>Mucoromycotina</taxon>
        <taxon>Mucoromycetes</taxon>
        <taxon>Mucorales</taxon>
        <taxon>Lichtheimiaceae</taxon>
        <taxon>Lichtheimia</taxon>
    </lineage>
</organism>
<comment type="caution">
    <text evidence="1">The sequence shown here is derived from an EMBL/GenBank/DDBJ whole genome shotgun (WGS) entry which is preliminary data.</text>
</comment>
<reference evidence="1 2" key="1">
    <citation type="submission" date="2023-03" db="EMBL/GenBank/DDBJ databases">
        <title>Genome sequence of Lichtheimia ornata CBS 291.66.</title>
        <authorList>
            <person name="Mohabir J.T."/>
            <person name="Shea T.P."/>
            <person name="Kurbessoian T."/>
            <person name="Berby B."/>
            <person name="Fontaine J."/>
            <person name="Livny J."/>
            <person name="Gnirke A."/>
            <person name="Stajich J.E."/>
            <person name="Cuomo C.A."/>
        </authorList>
    </citation>
    <scope>NUCLEOTIDE SEQUENCE [LARGE SCALE GENOMIC DNA]</scope>
    <source>
        <strain evidence="1">CBS 291.66</strain>
    </source>
</reference>
<accession>A0AAD7V787</accession>
<dbReference type="AlphaFoldDB" id="A0AAD7V787"/>
<keyword evidence="2" id="KW-1185">Reference proteome</keyword>
<dbReference type="GeneID" id="83211130"/>
<name>A0AAD7V787_9FUNG</name>
<evidence type="ECO:0000313" key="2">
    <source>
        <dbReference type="Proteomes" id="UP001234581"/>
    </source>
</evidence>
<dbReference type="RefSeq" id="XP_058345582.1">
    <property type="nucleotide sequence ID" value="XM_058483784.1"/>
</dbReference>